<dbReference type="Gene3D" id="6.10.140.1950">
    <property type="match status" value="1"/>
</dbReference>
<dbReference type="Pfam" id="PF03462">
    <property type="entry name" value="PCRF"/>
    <property type="match status" value="1"/>
</dbReference>
<evidence type="ECO:0000256" key="7">
    <source>
        <dbReference type="HAMAP-Rule" id="MF_00093"/>
    </source>
</evidence>
<dbReference type="InterPro" id="IPR045853">
    <property type="entry name" value="Pep_chain_release_fac_I_sf"/>
</dbReference>
<comment type="PTM">
    <text evidence="7">Methylated by PrmC. Methylation increases the termination efficiency of RF1.</text>
</comment>
<dbReference type="EMBL" id="SOAU01000001">
    <property type="protein sequence ID" value="TDT17782.1"/>
    <property type="molecule type" value="Genomic_DNA"/>
</dbReference>
<evidence type="ECO:0000256" key="1">
    <source>
        <dbReference type="ARBA" id="ARBA00002986"/>
    </source>
</evidence>
<dbReference type="AlphaFoldDB" id="A0A4R7I2F6"/>
<dbReference type="InterPro" id="IPR050057">
    <property type="entry name" value="Prokaryotic/Mito_RF"/>
</dbReference>
<feature type="domain" description="Prokaryotic-type class I peptide chain release factors" evidence="9">
    <location>
        <begin position="231"/>
        <end position="247"/>
    </location>
</feature>
<evidence type="ECO:0000313" key="10">
    <source>
        <dbReference type="EMBL" id="TDT17782.1"/>
    </source>
</evidence>
<dbReference type="FunFam" id="3.30.70.1660:FF:000002">
    <property type="entry name" value="Peptide chain release factor 1"/>
    <property type="match status" value="1"/>
</dbReference>
<evidence type="ECO:0000256" key="8">
    <source>
        <dbReference type="SAM" id="MobiDB-lite"/>
    </source>
</evidence>
<comment type="subcellular location">
    <subcellularLocation>
        <location evidence="7">Cytoplasm</location>
    </subcellularLocation>
</comment>
<proteinExistence type="inferred from homology"/>
<feature type="modified residue" description="N5-methylglutamine" evidence="7">
    <location>
        <position position="238"/>
    </location>
</feature>
<dbReference type="PROSITE" id="PS00745">
    <property type="entry name" value="RF_PROK_I"/>
    <property type="match status" value="1"/>
</dbReference>
<dbReference type="SUPFAM" id="SSF75620">
    <property type="entry name" value="Release factor"/>
    <property type="match status" value="1"/>
</dbReference>
<evidence type="ECO:0000259" key="9">
    <source>
        <dbReference type="PROSITE" id="PS00745"/>
    </source>
</evidence>
<comment type="similarity">
    <text evidence="2 7">Belongs to the prokaryotic/mitochondrial release factor family.</text>
</comment>
<dbReference type="OrthoDB" id="9806673at2"/>
<dbReference type="HAMAP" id="MF_00093">
    <property type="entry name" value="Rel_fac_1"/>
    <property type="match status" value="1"/>
</dbReference>
<comment type="function">
    <text evidence="1 7">Peptide chain release factor 1 directs the termination of translation in response to the peptide chain termination codons UAG and UAA.</text>
</comment>
<dbReference type="PANTHER" id="PTHR43804">
    <property type="entry name" value="LD18447P"/>
    <property type="match status" value="1"/>
</dbReference>
<sequence length="361" mass="40176">MLDTGVADRLTSAGEEFRELEARLADPATHADPATLRTVSQRYRELEPLVAAWTTYRGRADDLDAARELLAGATSPDDRELAETEIAEADADLVRLEAELRELLLPRDPNAGRAVIMEIRGAEGGEEANLFARDLYDMYVAYAGVHRWKVETLSLDPSDLGGVNQVTFVVRGDDAWQHLKFEGGPHRVQRVPVTESQGRVHTSSATVAVLPEVDEVEVSIDDRDLEIDVYRSSGAGGQHVNTTDSAVRITHIPSGIVVTMQDERSQLQNRARAMQVLRARLYERAQRERDAELSEERRSQLGGGGRSEKIRTYNYKESRVTDHRIGVTVYRLDDVLGGQLDLVVEPLLHDERARQLADSSS</sequence>
<evidence type="ECO:0000256" key="5">
    <source>
        <dbReference type="ARBA" id="ARBA00022917"/>
    </source>
</evidence>
<dbReference type="NCBIfam" id="TIGR00019">
    <property type="entry name" value="prfA"/>
    <property type="match status" value="1"/>
</dbReference>
<keyword evidence="5 7" id="KW-0648">Protein biosynthesis</keyword>
<dbReference type="NCBIfam" id="NF001859">
    <property type="entry name" value="PRK00591.1"/>
    <property type="match status" value="1"/>
</dbReference>
<dbReference type="FunFam" id="3.30.160.20:FF:000004">
    <property type="entry name" value="Peptide chain release factor 1"/>
    <property type="match status" value="1"/>
</dbReference>
<dbReference type="InterPro" id="IPR005139">
    <property type="entry name" value="PCRF"/>
</dbReference>
<keyword evidence="11" id="KW-1185">Reference proteome</keyword>
<dbReference type="InterPro" id="IPR004373">
    <property type="entry name" value="RF-1"/>
</dbReference>
<name>A0A4R7I2F6_9ACTN</name>
<dbReference type="PANTHER" id="PTHR43804:SF7">
    <property type="entry name" value="LD18447P"/>
    <property type="match status" value="1"/>
</dbReference>
<dbReference type="Gene3D" id="3.30.70.1660">
    <property type="match status" value="1"/>
</dbReference>
<keyword evidence="4 7" id="KW-0963">Cytoplasm</keyword>
<dbReference type="GO" id="GO:0016149">
    <property type="term" value="F:translation release factor activity, codon specific"/>
    <property type="evidence" value="ECO:0007669"/>
    <property type="project" value="UniProtKB-UniRule"/>
</dbReference>
<evidence type="ECO:0000256" key="3">
    <source>
        <dbReference type="ARBA" id="ARBA00022481"/>
    </source>
</evidence>
<dbReference type="Pfam" id="PF00472">
    <property type="entry name" value="RF-1"/>
    <property type="match status" value="1"/>
</dbReference>
<dbReference type="InterPro" id="IPR000352">
    <property type="entry name" value="Pep_chain_release_fac_I"/>
</dbReference>
<dbReference type="RefSeq" id="WP_133870049.1">
    <property type="nucleotide sequence ID" value="NZ_SOAU01000001.1"/>
</dbReference>
<evidence type="ECO:0000313" key="11">
    <source>
        <dbReference type="Proteomes" id="UP000294558"/>
    </source>
</evidence>
<dbReference type="SMART" id="SM00937">
    <property type="entry name" value="PCRF"/>
    <property type="match status" value="1"/>
</dbReference>
<protein>
    <recommendedName>
        <fullName evidence="6 7">Peptide chain release factor 1</fullName>
        <shortName evidence="7">RF-1</shortName>
    </recommendedName>
</protein>
<keyword evidence="3 7" id="KW-0488">Methylation</keyword>
<evidence type="ECO:0000256" key="2">
    <source>
        <dbReference type="ARBA" id="ARBA00010835"/>
    </source>
</evidence>
<evidence type="ECO:0000256" key="6">
    <source>
        <dbReference type="ARBA" id="ARBA00050039"/>
    </source>
</evidence>
<dbReference type="GO" id="GO:0005737">
    <property type="term" value="C:cytoplasm"/>
    <property type="evidence" value="ECO:0007669"/>
    <property type="project" value="UniProtKB-SubCell"/>
</dbReference>
<gene>
    <name evidence="7" type="primary">prfA</name>
    <name evidence="10" type="ORF">BDK89_3395</name>
</gene>
<organism evidence="10 11">
    <name type="scientific">Ilumatobacter fluminis</name>
    <dbReference type="NCBI Taxonomy" id="467091"/>
    <lineage>
        <taxon>Bacteria</taxon>
        <taxon>Bacillati</taxon>
        <taxon>Actinomycetota</taxon>
        <taxon>Acidimicrobiia</taxon>
        <taxon>Acidimicrobiales</taxon>
        <taxon>Ilumatobacteraceae</taxon>
        <taxon>Ilumatobacter</taxon>
    </lineage>
</organism>
<dbReference type="Gene3D" id="3.30.160.20">
    <property type="match status" value="1"/>
</dbReference>
<feature type="compositionally biased region" description="Basic and acidic residues" evidence="8">
    <location>
        <begin position="287"/>
        <end position="299"/>
    </location>
</feature>
<evidence type="ECO:0000256" key="4">
    <source>
        <dbReference type="ARBA" id="ARBA00022490"/>
    </source>
</evidence>
<feature type="region of interest" description="Disordered" evidence="8">
    <location>
        <begin position="287"/>
        <end position="309"/>
    </location>
</feature>
<reference evidence="10 11" key="1">
    <citation type="submission" date="2019-03" db="EMBL/GenBank/DDBJ databases">
        <title>Sequencing the genomes of 1000 actinobacteria strains.</title>
        <authorList>
            <person name="Klenk H.-P."/>
        </authorList>
    </citation>
    <scope>NUCLEOTIDE SEQUENCE [LARGE SCALE GENOMIC DNA]</scope>
    <source>
        <strain evidence="10 11">DSM 18936</strain>
    </source>
</reference>
<accession>A0A4R7I2F6</accession>
<dbReference type="Proteomes" id="UP000294558">
    <property type="component" value="Unassembled WGS sequence"/>
</dbReference>
<comment type="caution">
    <text evidence="10">The sequence shown here is derived from an EMBL/GenBank/DDBJ whole genome shotgun (WGS) entry which is preliminary data.</text>
</comment>